<reference evidence="3" key="1">
    <citation type="journal article" date="2006" name="PLoS Biol.">
        <title>Macronuclear genome sequence of the ciliate Tetrahymena thermophila, a model eukaryote.</title>
        <authorList>
            <person name="Eisen J.A."/>
            <person name="Coyne R.S."/>
            <person name="Wu M."/>
            <person name="Wu D."/>
            <person name="Thiagarajan M."/>
            <person name="Wortman J.R."/>
            <person name="Badger J.H."/>
            <person name="Ren Q."/>
            <person name="Amedeo P."/>
            <person name="Jones K.M."/>
            <person name="Tallon L.J."/>
            <person name="Delcher A.L."/>
            <person name="Salzberg S.L."/>
            <person name="Silva J.C."/>
            <person name="Haas B.J."/>
            <person name="Majoros W.H."/>
            <person name="Farzad M."/>
            <person name="Carlton J.M."/>
            <person name="Smith R.K. Jr."/>
            <person name="Garg J."/>
            <person name="Pearlman R.E."/>
            <person name="Karrer K.M."/>
            <person name="Sun L."/>
            <person name="Manning G."/>
            <person name="Elde N.C."/>
            <person name="Turkewitz A.P."/>
            <person name="Asai D.J."/>
            <person name="Wilkes D.E."/>
            <person name="Wang Y."/>
            <person name="Cai H."/>
            <person name="Collins K."/>
            <person name="Stewart B.A."/>
            <person name="Lee S.R."/>
            <person name="Wilamowska K."/>
            <person name="Weinberg Z."/>
            <person name="Ruzzo W.L."/>
            <person name="Wloga D."/>
            <person name="Gaertig J."/>
            <person name="Frankel J."/>
            <person name="Tsao C.-C."/>
            <person name="Gorovsky M.A."/>
            <person name="Keeling P.J."/>
            <person name="Waller R.F."/>
            <person name="Patron N.J."/>
            <person name="Cherry J.M."/>
            <person name="Stover N.A."/>
            <person name="Krieger C.J."/>
            <person name="del Toro C."/>
            <person name="Ryder H.F."/>
            <person name="Williamson S.C."/>
            <person name="Barbeau R.A."/>
            <person name="Hamilton E.P."/>
            <person name="Orias E."/>
        </authorList>
    </citation>
    <scope>NUCLEOTIDE SEQUENCE [LARGE SCALE GENOMIC DNA]</scope>
    <source>
        <strain evidence="3">SB210</strain>
    </source>
</reference>
<organism evidence="2 3">
    <name type="scientific">Tetrahymena thermophila (strain SB210)</name>
    <dbReference type="NCBI Taxonomy" id="312017"/>
    <lineage>
        <taxon>Eukaryota</taxon>
        <taxon>Sar</taxon>
        <taxon>Alveolata</taxon>
        <taxon>Ciliophora</taxon>
        <taxon>Intramacronucleata</taxon>
        <taxon>Oligohymenophorea</taxon>
        <taxon>Hymenostomatida</taxon>
        <taxon>Tetrahymenina</taxon>
        <taxon>Tetrahymenidae</taxon>
        <taxon>Tetrahymena</taxon>
    </lineage>
</organism>
<dbReference type="InParanoid" id="Q22S57"/>
<sequence>MENYNPYPNTKLSRLDLWLIRLFISSVCLAQRILFIITLVHLFQEAQLFTFTFMLLFHIFLVIFSFINILLNFHHQIKISRLQRLFWEFLYFLPDSDAQDKMIVDNSANMIIKLVFDVICNFILLINIIILKQEKWSWIATQIVNTLMILIEFYIIESKHETFKKKISYIVTAFPLLVLLQGYIIINLRSLVIFFYIAFLFIFSLLLHLCKTFQSLRFKLQYEHEVINPYKSFFKTFFWFISQLSVYFKFRKNCHAETFQRKYEVYNLYSASQITQIFLLGYLDIKFNPQNSNESYRRILHVCLISLTFYITKVFKWFKKYMKEGPYCRNIELDCSKTQALSMEEVKKQYFNFNQKQKFMKVRFIRFDQQQFERIFDYLIKQEKSLTMYVKEENINRRNLENFETYNFNKLVSVQLKSAEYTQAVLKIINQNLLKDYRYIIKICDNNIKYHVLYNILLNHQLIPNLVIHSQLFNPNIFLYVNEIRKIIVYNKYISEFMIHSPVQIYYDLFDY</sequence>
<feature type="transmembrane region" description="Helical" evidence="1">
    <location>
        <begin position="20"/>
        <end position="43"/>
    </location>
</feature>
<dbReference type="RefSeq" id="XP_001008160.2">
    <property type="nucleotide sequence ID" value="XM_001008160.3"/>
</dbReference>
<feature type="transmembrane region" description="Helical" evidence="1">
    <location>
        <begin position="136"/>
        <end position="155"/>
    </location>
</feature>
<gene>
    <name evidence="2" type="ORF">TTHERM_00008770</name>
</gene>
<dbReference type="HOGENOM" id="CLU_1424143_0_0_1"/>
<evidence type="ECO:0000313" key="3">
    <source>
        <dbReference type="Proteomes" id="UP000009168"/>
    </source>
</evidence>
<dbReference type="KEGG" id="tet:TTHERM_00008770"/>
<feature type="transmembrane region" description="Helical" evidence="1">
    <location>
        <begin position="111"/>
        <end position="130"/>
    </location>
</feature>
<accession>Q22S57</accession>
<feature type="transmembrane region" description="Helical" evidence="1">
    <location>
        <begin position="167"/>
        <end position="186"/>
    </location>
</feature>
<dbReference type="AlphaFoldDB" id="Q22S57"/>
<evidence type="ECO:0000313" key="2">
    <source>
        <dbReference type="EMBL" id="EAR87915.2"/>
    </source>
</evidence>
<keyword evidence="1" id="KW-1133">Transmembrane helix</keyword>
<keyword evidence="1 2" id="KW-0812">Transmembrane</keyword>
<proteinExistence type="predicted"/>
<evidence type="ECO:0000256" key="1">
    <source>
        <dbReference type="SAM" id="Phobius"/>
    </source>
</evidence>
<protein>
    <submittedName>
        <fullName evidence="2">Transmembrane protein, putative</fullName>
    </submittedName>
</protein>
<dbReference type="Proteomes" id="UP000009168">
    <property type="component" value="Unassembled WGS sequence"/>
</dbReference>
<keyword evidence="3" id="KW-1185">Reference proteome</keyword>
<feature type="transmembrane region" description="Helical" evidence="1">
    <location>
        <begin position="49"/>
        <end position="71"/>
    </location>
</feature>
<name>Q22S57_TETTS</name>
<feature type="transmembrane region" description="Helical" evidence="1">
    <location>
        <begin position="192"/>
        <end position="210"/>
    </location>
</feature>
<dbReference type="EMBL" id="GG662845">
    <property type="protein sequence ID" value="EAR87915.2"/>
    <property type="molecule type" value="Genomic_DNA"/>
</dbReference>
<keyword evidence="1" id="KW-0472">Membrane</keyword>
<dbReference type="GeneID" id="7831391"/>